<accession>A0ABP8NUB2</accession>
<proteinExistence type="predicted"/>
<dbReference type="RefSeq" id="WP_345341271.1">
    <property type="nucleotide sequence ID" value="NZ_BAABFB010000009.1"/>
</dbReference>
<dbReference type="InterPro" id="IPR024516">
    <property type="entry name" value="Mce_C"/>
</dbReference>
<keyword evidence="1" id="KW-0732">Signal</keyword>
<feature type="chain" id="PRO_5046296877" evidence="1">
    <location>
        <begin position="23"/>
        <end position="349"/>
    </location>
</feature>
<evidence type="ECO:0000259" key="2">
    <source>
        <dbReference type="Pfam" id="PF02470"/>
    </source>
</evidence>
<dbReference type="Pfam" id="PF02470">
    <property type="entry name" value="MlaD"/>
    <property type="match status" value="1"/>
</dbReference>
<gene>
    <name evidence="4" type="ORF">GCM10023094_02520</name>
</gene>
<dbReference type="NCBIfam" id="TIGR00996">
    <property type="entry name" value="Mtu_fam_mce"/>
    <property type="match status" value="1"/>
</dbReference>
<evidence type="ECO:0000313" key="5">
    <source>
        <dbReference type="Proteomes" id="UP001501183"/>
    </source>
</evidence>
<comment type="caution">
    <text evidence="4">The sequence shown here is derived from an EMBL/GenBank/DDBJ whole genome shotgun (WGS) entry which is preliminary data.</text>
</comment>
<keyword evidence="5" id="KW-1185">Reference proteome</keyword>
<protein>
    <submittedName>
        <fullName evidence="4">MCE family protein</fullName>
    </submittedName>
</protein>
<feature type="domain" description="Mce/MlaD" evidence="2">
    <location>
        <begin position="37"/>
        <end position="115"/>
    </location>
</feature>
<reference evidence="5" key="1">
    <citation type="journal article" date="2019" name="Int. J. Syst. Evol. Microbiol.">
        <title>The Global Catalogue of Microorganisms (GCM) 10K type strain sequencing project: providing services to taxonomists for standard genome sequencing and annotation.</title>
        <authorList>
            <consortium name="The Broad Institute Genomics Platform"/>
            <consortium name="The Broad Institute Genome Sequencing Center for Infectious Disease"/>
            <person name="Wu L."/>
            <person name="Ma J."/>
        </authorList>
    </citation>
    <scope>NUCLEOTIDE SEQUENCE [LARGE SCALE GENOMIC DNA]</scope>
    <source>
        <strain evidence="5">JCM 32206</strain>
    </source>
</reference>
<dbReference type="Proteomes" id="UP001501183">
    <property type="component" value="Unassembled WGS sequence"/>
</dbReference>
<name>A0ABP8NUB2_9NOCA</name>
<dbReference type="PANTHER" id="PTHR33371:SF17">
    <property type="entry name" value="MCE-FAMILY PROTEIN MCE1B"/>
    <property type="match status" value="1"/>
</dbReference>
<dbReference type="PANTHER" id="PTHR33371">
    <property type="entry name" value="INTERMEMBRANE PHOSPHOLIPID TRANSPORT SYSTEM BINDING PROTEIN MLAD-RELATED"/>
    <property type="match status" value="1"/>
</dbReference>
<organism evidence="4 5">
    <name type="scientific">Rhodococcus olei</name>
    <dbReference type="NCBI Taxonomy" id="2161675"/>
    <lineage>
        <taxon>Bacteria</taxon>
        <taxon>Bacillati</taxon>
        <taxon>Actinomycetota</taxon>
        <taxon>Actinomycetes</taxon>
        <taxon>Mycobacteriales</taxon>
        <taxon>Nocardiaceae</taxon>
        <taxon>Rhodococcus</taxon>
    </lineage>
</organism>
<dbReference type="InterPro" id="IPR005693">
    <property type="entry name" value="Mce"/>
</dbReference>
<evidence type="ECO:0000256" key="1">
    <source>
        <dbReference type="SAM" id="SignalP"/>
    </source>
</evidence>
<feature type="domain" description="Mammalian cell entry C-terminal" evidence="3">
    <location>
        <begin position="133"/>
        <end position="327"/>
    </location>
</feature>
<feature type="signal peptide" evidence="1">
    <location>
        <begin position="1"/>
        <end position="22"/>
    </location>
</feature>
<dbReference type="InterPro" id="IPR003399">
    <property type="entry name" value="Mce/MlaD"/>
</dbReference>
<dbReference type="InterPro" id="IPR052336">
    <property type="entry name" value="MlaD_Phospholipid_Transporter"/>
</dbReference>
<evidence type="ECO:0000259" key="3">
    <source>
        <dbReference type="Pfam" id="PF11887"/>
    </source>
</evidence>
<dbReference type="Pfam" id="PF11887">
    <property type="entry name" value="Mce4_CUP1"/>
    <property type="match status" value="1"/>
</dbReference>
<sequence length="349" mass="36227">MTIGWVPVAKVIGFCAAGIASAVLVANTLQVPVRGDTDRYTVEFTDVEGLTAGNSVMMAGVRVGRVDDIAFADAGGGTSKAVVRIEVQSDHSLSTDVTAAVRYGDMLGARYIALTNPPGTGVRTVAVGGPEDVLSPGSTIPVDRTTPPIDLTALMDGFRPLFDALAPDQVNALTRGFVETFGGQGRTVSTLLTQIGDLSTGLADRRGVIEQLMGNMTALLGAVDARSPQLEQLLAGLSGLSSAIVGNNDQIVALLGDGNRAVADLAQAMARSSGAFGSSLTDLTSVTGTWVENTDDFTAFVDRMPEFGAALNRITSYGGFVNLYLCNMILKAGDMEANIFGSTHSQVCQ</sequence>
<dbReference type="EMBL" id="BAABFB010000009">
    <property type="protein sequence ID" value="GAA4471577.1"/>
    <property type="molecule type" value="Genomic_DNA"/>
</dbReference>
<evidence type="ECO:0000313" key="4">
    <source>
        <dbReference type="EMBL" id="GAA4471577.1"/>
    </source>
</evidence>